<feature type="region of interest" description="Disordered" evidence="1">
    <location>
        <begin position="95"/>
        <end position="131"/>
    </location>
</feature>
<reference evidence="2 3" key="1">
    <citation type="journal article" date="2012" name="Genome Biol.">
        <title>Sequencing three crocodilian genomes to illuminate the evolution of archosaurs and amniotes.</title>
        <authorList>
            <person name="St John J.A."/>
            <person name="Braun E.L."/>
            <person name="Isberg S.R."/>
            <person name="Miles L.G."/>
            <person name="Chong A.Y."/>
            <person name="Gongora J."/>
            <person name="Dalzell P."/>
            <person name="Moran C."/>
            <person name="Bed'hom B."/>
            <person name="Abzhanov A."/>
            <person name="Burgess S.C."/>
            <person name="Cooksey A.M."/>
            <person name="Castoe T.A."/>
            <person name="Crawford N.G."/>
            <person name="Densmore L.D."/>
            <person name="Drew J.C."/>
            <person name="Edwards S.V."/>
            <person name="Faircloth B.C."/>
            <person name="Fujita M.K."/>
            <person name="Greenwold M.J."/>
            <person name="Hoffmann F.G."/>
            <person name="Howard J.M."/>
            <person name="Iguchi T."/>
            <person name="Janes D.E."/>
            <person name="Khan S.Y."/>
            <person name="Kohno S."/>
            <person name="de Koning A.J."/>
            <person name="Lance S.L."/>
            <person name="McCarthy F.M."/>
            <person name="McCormack J.E."/>
            <person name="Merchant M.E."/>
            <person name="Peterson D.G."/>
            <person name="Pollock D.D."/>
            <person name="Pourmand N."/>
            <person name="Raney B.J."/>
            <person name="Roessler K.A."/>
            <person name="Sanford J.R."/>
            <person name="Sawyer R.H."/>
            <person name="Schmidt C.J."/>
            <person name="Triplett E.W."/>
            <person name="Tuberville T.D."/>
            <person name="Venegas-Anaya M."/>
            <person name="Howard J.T."/>
            <person name="Jarvis E.D."/>
            <person name="Guillette L.J.Jr."/>
            <person name="Glenn T.C."/>
            <person name="Green R.E."/>
            <person name="Ray D.A."/>
        </authorList>
    </citation>
    <scope>NUCLEOTIDE SEQUENCE [LARGE SCALE GENOMIC DNA]</scope>
    <source>
        <strain evidence="2">KSC_2009_1</strain>
    </source>
</reference>
<gene>
    <name evidence="2" type="ORF">Y1Q_0019547</name>
</gene>
<dbReference type="AlphaFoldDB" id="A0A151M3T6"/>
<protein>
    <submittedName>
        <fullName evidence="2">Uncharacterized protein</fullName>
    </submittedName>
</protein>
<dbReference type="EMBL" id="AKHW03006696">
    <property type="protein sequence ID" value="KYO19156.1"/>
    <property type="molecule type" value="Genomic_DNA"/>
</dbReference>
<name>A0A151M3T6_ALLMI</name>
<comment type="caution">
    <text evidence="2">The sequence shown here is derived from an EMBL/GenBank/DDBJ whole genome shotgun (WGS) entry which is preliminary data.</text>
</comment>
<organism evidence="2 3">
    <name type="scientific">Alligator mississippiensis</name>
    <name type="common">American alligator</name>
    <dbReference type="NCBI Taxonomy" id="8496"/>
    <lineage>
        <taxon>Eukaryota</taxon>
        <taxon>Metazoa</taxon>
        <taxon>Chordata</taxon>
        <taxon>Craniata</taxon>
        <taxon>Vertebrata</taxon>
        <taxon>Euteleostomi</taxon>
        <taxon>Archelosauria</taxon>
        <taxon>Archosauria</taxon>
        <taxon>Crocodylia</taxon>
        <taxon>Alligatoridae</taxon>
        <taxon>Alligatorinae</taxon>
        <taxon>Alligator</taxon>
    </lineage>
</organism>
<accession>A0A151M3T6</accession>
<evidence type="ECO:0000313" key="2">
    <source>
        <dbReference type="EMBL" id="KYO19156.1"/>
    </source>
</evidence>
<evidence type="ECO:0000256" key="1">
    <source>
        <dbReference type="SAM" id="MobiDB-lite"/>
    </source>
</evidence>
<sequence>MLKTQDVHRKKRQYGCVTCVHLHSRAQSWVNQHHRVSNPGRATGNWLNRCPKPALSALFLPSPTTACDLHHRGDWGSQEQSVHGAISRAVSPPLGEQVLHTAASTPASMPAVSSAGSGRGSPDGLAGSALT</sequence>
<keyword evidence="3" id="KW-1185">Reference proteome</keyword>
<evidence type="ECO:0000313" key="3">
    <source>
        <dbReference type="Proteomes" id="UP000050525"/>
    </source>
</evidence>
<proteinExistence type="predicted"/>
<dbReference type="Proteomes" id="UP000050525">
    <property type="component" value="Unassembled WGS sequence"/>
</dbReference>